<protein>
    <submittedName>
        <fullName evidence="8">NAD(P)/FAD-dependent oxidoreductase</fullName>
    </submittedName>
    <submittedName>
        <fullName evidence="7">NADH:ubiquinone reductase (H+-translocating)</fullName>
        <ecNumber evidence="7">1.6.5.3</ecNumber>
    </submittedName>
</protein>
<evidence type="ECO:0000256" key="5">
    <source>
        <dbReference type="ARBA" id="ARBA00023002"/>
    </source>
</evidence>
<dbReference type="PATRIC" id="fig|1630135.4.peg.914"/>
<dbReference type="InterPro" id="IPR036188">
    <property type="entry name" value="FAD/NAD-bd_sf"/>
</dbReference>
<keyword evidence="4" id="KW-0274">FAD</keyword>
<dbReference type="InterPro" id="IPR051169">
    <property type="entry name" value="NADH-Q_oxidoreductase"/>
</dbReference>
<keyword evidence="7" id="KW-0830">Ubiquinone</keyword>
<keyword evidence="10" id="KW-1185">Reference proteome</keyword>
<dbReference type="PANTHER" id="PTHR42913">
    <property type="entry name" value="APOPTOSIS-INDUCING FACTOR 1"/>
    <property type="match status" value="1"/>
</dbReference>
<comment type="similarity">
    <text evidence="2">Belongs to the NADH dehydrogenase family.</text>
</comment>
<proteinExistence type="inferred from homology"/>
<evidence type="ECO:0000256" key="1">
    <source>
        <dbReference type="ARBA" id="ARBA00001974"/>
    </source>
</evidence>
<comment type="cofactor">
    <cofactor evidence="1">
        <name>FAD</name>
        <dbReference type="ChEBI" id="CHEBI:57692"/>
    </cofactor>
</comment>
<dbReference type="EMBL" id="CP044108">
    <property type="protein sequence ID" value="QEU12096.1"/>
    <property type="molecule type" value="Genomic_DNA"/>
</dbReference>
<dbReference type="EC" id="1.6.5.3" evidence="7"/>
<dbReference type="EMBL" id="CP012117">
    <property type="protein sequence ID" value="ANP27464.1"/>
    <property type="molecule type" value="Genomic_DNA"/>
</dbReference>
<evidence type="ECO:0000256" key="4">
    <source>
        <dbReference type="ARBA" id="ARBA00022827"/>
    </source>
</evidence>
<keyword evidence="5 7" id="KW-0560">Oxidoreductase</keyword>
<dbReference type="PRINTS" id="PR00368">
    <property type="entry name" value="FADPNR"/>
</dbReference>
<dbReference type="Pfam" id="PF07992">
    <property type="entry name" value="Pyr_redox_2"/>
    <property type="match status" value="1"/>
</dbReference>
<reference evidence="7 9" key="1">
    <citation type="submission" date="2015-06" db="EMBL/GenBank/DDBJ databases">
        <title>Investigation of pathophysiology for high-risk pregnancy and development of treatment modality based on it.</title>
        <authorList>
            <person name="Kim B.-C."/>
            <person name="Lim S."/>
        </authorList>
    </citation>
    <scope>NUCLEOTIDE SEQUENCE [LARGE SCALE GENOMIC DNA]</scope>
    <source>
        <strain evidence="7 9">AD1-86</strain>
    </source>
</reference>
<evidence type="ECO:0000256" key="3">
    <source>
        <dbReference type="ARBA" id="ARBA00022630"/>
    </source>
</evidence>
<dbReference type="GO" id="GO:0003955">
    <property type="term" value="F:NAD(P)H dehydrogenase (quinone) activity"/>
    <property type="evidence" value="ECO:0007669"/>
    <property type="project" value="TreeGrafter"/>
</dbReference>
<dbReference type="KEGG" id="dva:DAD186_09140"/>
<reference evidence="8 10" key="2">
    <citation type="submission" date="2019-09" db="EMBL/GenBank/DDBJ databases">
        <title>FDA dAtabase for Regulatory Grade micrObial Sequences (FDA-ARGOS): Supporting development and validation of Infectious Disease Dx tests.</title>
        <authorList>
            <person name="Sciortino C."/>
            <person name="Tallon L."/>
            <person name="Sadzewicz L."/>
            <person name="Vavikolanu K."/>
            <person name="Mehta A."/>
            <person name="Aluvathingal J."/>
            <person name="Nadendla S."/>
            <person name="Nandy P."/>
            <person name="Geyer C."/>
            <person name="Yan Y."/>
            <person name="Sichtig H."/>
        </authorList>
    </citation>
    <scope>NUCLEOTIDE SEQUENCE [LARGE SCALE GENOMIC DNA]</scope>
    <source>
        <strain evidence="8 10">FDAARGOS_640</strain>
    </source>
</reference>
<evidence type="ECO:0000313" key="10">
    <source>
        <dbReference type="Proteomes" id="UP000323865"/>
    </source>
</evidence>
<keyword evidence="3" id="KW-0285">Flavoprotein</keyword>
<dbReference type="Gene3D" id="3.50.50.100">
    <property type="match status" value="1"/>
</dbReference>
<accession>A0A1B0ZHK6</accession>
<name>A0A1B0ZHK6_9MICO</name>
<feature type="domain" description="FAD/NAD(P)-binding" evidence="6">
    <location>
        <begin position="18"/>
        <end position="346"/>
    </location>
</feature>
<dbReference type="SUPFAM" id="SSF51905">
    <property type="entry name" value="FAD/NAD(P)-binding domain"/>
    <property type="match status" value="1"/>
</dbReference>
<organism evidence="7 9">
    <name type="scientific">Dermabacter vaginalis</name>
    <dbReference type="NCBI Taxonomy" id="1630135"/>
    <lineage>
        <taxon>Bacteria</taxon>
        <taxon>Bacillati</taxon>
        <taxon>Actinomycetota</taxon>
        <taxon>Actinomycetes</taxon>
        <taxon>Micrococcales</taxon>
        <taxon>Dermabacteraceae</taxon>
        <taxon>Dermabacter</taxon>
    </lineage>
</organism>
<dbReference type="AlphaFoldDB" id="A0A1B0ZHK6"/>
<evidence type="ECO:0000313" key="9">
    <source>
        <dbReference type="Proteomes" id="UP000092596"/>
    </source>
</evidence>
<dbReference type="InterPro" id="IPR023753">
    <property type="entry name" value="FAD/NAD-binding_dom"/>
</dbReference>
<evidence type="ECO:0000256" key="2">
    <source>
        <dbReference type="ARBA" id="ARBA00005272"/>
    </source>
</evidence>
<dbReference type="STRING" id="1630135.DAD186_09140"/>
<gene>
    <name evidence="7" type="ORF">DAD186_09140</name>
    <name evidence="8" type="ORF">FOB48_07160</name>
</gene>
<sequence>MWKGKFTHMNINSGNKPHVLVLGGGSVGMNVAAELRKKAGNNVAITVVDTRPYLTYQPFLPEVGAGAIDPRNVLAPLRKVLQGTKVVTGAVEKISHADRVVTVALEGEESIEISYDYLVVGLGSVPRTLPIPGLAENAIGFKWVEEAVAVRDRILSNLAEAASTKDPETRKRLLTFTFVGGGFAGSEALAEAEDMVSAALQYYPDLHPSDVRFVMIEAMGRILPEVGEELGKYALKQFRERGIEVKLETFLNSCENGIVKTSDGDEFASDLIVWCAGIKPNPVLENSDLPLNQTGRLDCLADLRVKSEDGPLEGVFAAGDCTTVPDLASGEGKVCPPNAQHAVRQAKTLADNVARAIDSRPLVDYYHKNLGTMATLGMFKGVGTLFIGDKKVELKGLPAWLGARAYHVYAMPTLGRKAGVVAGWASSLLGNREILGIAQTTEPRKAFELAAASTPKKK</sequence>
<dbReference type="Proteomes" id="UP000323865">
    <property type="component" value="Chromosome"/>
</dbReference>
<evidence type="ECO:0000313" key="7">
    <source>
        <dbReference type="EMBL" id="ANP27464.1"/>
    </source>
</evidence>
<evidence type="ECO:0000313" key="8">
    <source>
        <dbReference type="EMBL" id="QEU12096.1"/>
    </source>
</evidence>
<dbReference type="GO" id="GO:0019646">
    <property type="term" value="P:aerobic electron transport chain"/>
    <property type="evidence" value="ECO:0007669"/>
    <property type="project" value="TreeGrafter"/>
</dbReference>
<evidence type="ECO:0000259" key="6">
    <source>
        <dbReference type="Pfam" id="PF07992"/>
    </source>
</evidence>
<dbReference type="Proteomes" id="UP000092596">
    <property type="component" value="Chromosome"/>
</dbReference>
<dbReference type="PANTHER" id="PTHR42913:SF3">
    <property type="entry name" value="64 KDA MITOCHONDRIAL NADH DEHYDROGENASE (EUROFUNG)"/>
    <property type="match status" value="1"/>
</dbReference>